<comment type="subcellular location">
    <subcellularLocation>
        <location evidence="1">Cell membrane</location>
        <topology evidence="1">Multi-pass membrane protein</topology>
    </subcellularLocation>
</comment>
<feature type="transmembrane region" description="Helical" evidence="6">
    <location>
        <begin position="144"/>
        <end position="165"/>
    </location>
</feature>
<dbReference type="InParanoid" id="A0A3A9JG88"/>
<feature type="domain" description="EamA" evidence="7">
    <location>
        <begin position="173"/>
        <end position="305"/>
    </location>
</feature>
<feature type="transmembrane region" description="Helical" evidence="6">
    <location>
        <begin position="28"/>
        <end position="49"/>
    </location>
</feature>
<feature type="transmembrane region" description="Helical" evidence="6">
    <location>
        <begin position="89"/>
        <end position="111"/>
    </location>
</feature>
<dbReference type="Proteomes" id="UP000278036">
    <property type="component" value="Unassembled WGS sequence"/>
</dbReference>
<sequence length="317" mass="32861">MPPGTSFIAEPAPAAASRAFTPSFRTGLVAALLTVAMWTTWIIGSRFAMGGARPLSPALLALVRFGTAALLLSPWWWRIRLVPRRAPKLALLGLLAAGLPYQFCVLYGLRFAPAAEAGPLLTGNLPMFIALLSSLVFRERIGGIRAAGILLITAGVVAITGSGLLDLAGGGWRGHLLILCAALSWSVYTVFFRRSGLTGTEAAAFVGLWSVVLLLPFAAGEIWAAYQATPTPVLLRQVLVQGVMAGVVALITFTTAVRHLGAARTSAITALTPATVVAVAVLLLGEVPGWPELLGCALIIAGVVAASGALAPRSRPG</sequence>
<dbReference type="AlphaFoldDB" id="A0A3A9JG88"/>
<proteinExistence type="predicted"/>
<accession>A0A3A9JG88</accession>
<comment type="caution">
    <text evidence="8">The sequence shown here is derived from an EMBL/GenBank/DDBJ whole genome shotgun (WGS) entry which is preliminary data.</text>
</comment>
<keyword evidence="5 6" id="KW-0472">Membrane</keyword>
<dbReference type="Gene3D" id="1.10.3730.20">
    <property type="match status" value="1"/>
</dbReference>
<name>A0A3A9JG88_9PROT</name>
<keyword evidence="10" id="KW-1185">Reference proteome</keyword>
<keyword evidence="3 6" id="KW-0812">Transmembrane</keyword>
<feature type="transmembrane region" description="Helical" evidence="6">
    <location>
        <begin position="290"/>
        <end position="311"/>
    </location>
</feature>
<dbReference type="Proteomes" id="UP000274097">
    <property type="component" value="Unassembled WGS sequence"/>
</dbReference>
<dbReference type="PANTHER" id="PTHR42920:SF11">
    <property type="entry name" value="INNER MEMBRANE PROTEIN YTFF"/>
    <property type="match status" value="1"/>
</dbReference>
<evidence type="ECO:0000256" key="3">
    <source>
        <dbReference type="ARBA" id="ARBA00022692"/>
    </source>
</evidence>
<evidence type="ECO:0000313" key="9">
    <source>
        <dbReference type="EMBL" id="RMI19978.1"/>
    </source>
</evidence>
<dbReference type="SUPFAM" id="SSF103481">
    <property type="entry name" value="Multidrug resistance efflux transporter EmrE"/>
    <property type="match status" value="2"/>
</dbReference>
<evidence type="ECO:0000256" key="4">
    <source>
        <dbReference type="ARBA" id="ARBA00022989"/>
    </source>
</evidence>
<evidence type="ECO:0000256" key="2">
    <source>
        <dbReference type="ARBA" id="ARBA00022475"/>
    </source>
</evidence>
<feature type="transmembrane region" description="Helical" evidence="6">
    <location>
        <begin position="238"/>
        <end position="260"/>
    </location>
</feature>
<keyword evidence="4 6" id="KW-1133">Transmembrane helix</keyword>
<dbReference type="InterPro" id="IPR037185">
    <property type="entry name" value="EmrE-like"/>
</dbReference>
<evidence type="ECO:0000313" key="11">
    <source>
        <dbReference type="Proteomes" id="UP000278036"/>
    </source>
</evidence>
<dbReference type="OrthoDB" id="7743310at2"/>
<dbReference type="InterPro" id="IPR051258">
    <property type="entry name" value="Diverse_Substrate_Transporter"/>
</dbReference>
<evidence type="ECO:0000256" key="5">
    <source>
        <dbReference type="ARBA" id="ARBA00023136"/>
    </source>
</evidence>
<feature type="transmembrane region" description="Helical" evidence="6">
    <location>
        <begin position="117"/>
        <end position="137"/>
    </location>
</feature>
<dbReference type="EMBL" id="RAQU01000013">
    <property type="protein sequence ID" value="RKK05592.1"/>
    <property type="molecule type" value="Genomic_DNA"/>
</dbReference>
<evidence type="ECO:0000313" key="10">
    <source>
        <dbReference type="Proteomes" id="UP000274097"/>
    </source>
</evidence>
<evidence type="ECO:0000256" key="1">
    <source>
        <dbReference type="ARBA" id="ARBA00004651"/>
    </source>
</evidence>
<dbReference type="Pfam" id="PF00892">
    <property type="entry name" value="EamA"/>
    <property type="match status" value="2"/>
</dbReference>
<feature type="transmembrane region" description="Helical" evidence="6">
    <location>
        <begin position="171"/>
        <end position="191"/>
    </location>
</feature>
<feature type="transmembrane region" description="Helical" evidence="6">
    <location>
        <begin position="267"/>
        <end position="284"/>
    </location>
</feature>
<evidence type="ECO:0000259" key="7">
    <source>
        <dbReference type="Pfam" id="PF00892"/>
    </source>
</evidence>
<keyword evidence="2" id="KW-1003">Cell membrane</keyword>
<dbReference type="RefSeq" id="WP_120636952.1">
    <property type="nucleotide sequence ID" value="NZ_RAQU01000013.1"/>
</dbReference>
<evidence type="ECO:0000313" key="8">
    <source>
        <dbReference type="EMBL" id="RKK05592.1"/>
    </source>
</evidence>
<reference evidence="8 11" key="1">
    <citation type="submission" date="2018-09" db="EMBL/GenBank/DDBJ databases">
        <title>Roseomonas sp. nov., isolated from feces of Tibetan antelopes in the Qinghai-Tibet plateau, China.</title>
        <authorList>
            <person name="Tian Z."/>
        </authorList>
    </citation>
    <scope>NUCLEOTIDE SEQUENCE [LARGE SCALE GENOMIC DNA]</scope>
    <source>
        <strain evidence="9 10">Z23</strain>
        <strain evidence="8 11">Z24</strain>
    </source>
</reference>
<feature type="domain" description="EamA" evidence="7">
    <location>
        <begin position="26"/>
        <end position="160"/>
    </location>
</feature>
<gene>
    <name evidence="8" type="ORF">D6Z83_03540</name>
    <name evidence="9" type="ORF">EBE87_17615</name>
</gene>
<feature type="transmembrane region" description="Helical" evidence="6">
    <location>
        <begin position="55"/>
        <end position="77"/>
    </location>
</feature>
<dbReference type="GO" id="GO:0005886">
    <property type="term" value="C:plasma membrane"/>
    <property type="evidence" value="ECO:0007669"/>
    <property type="project" value="UniProtKB-SubCell"/>
</dbReference>
<dbReference type="InterPro" id="IPR000620">
    <property type="entry name" value="EamA_dom"/>
</dbReference>
<organism evidence="8 11">
    <name type="scientific">Teichococcus wenyumeiae</name>
    <dbReference type="NCBI Taxonomy" id="2478470"/>
    <lineage>
        <taxon>Bacteria</taxon>
        <taxon>Pseudomonadati</taxon>
        <taxon>Pseudomonadota</taxon>
        <taxon>Alphaproteobacteria</taxon>
        <taxon>Acetobacterales</taxon>
        <taxon>Roseomonadaceae</taxon>
        <taxon>Roseomonas</taxon>
    </lineage>
</organism>
<dbReference type="PANTHER" id="PTHR42920">
    <property type="entry name" value="OS03G0707200 PROTEIN-RELATED"/>
    <property type="match status" value="1"/>
</dbReference>
<dbReference type="EMBL" id="RFLX01000014">
    <property type="protein sequence ID" value="RMI19978.1"/>
    <property type="molecule type" value="Genomic_DNA"/>
</dbReference>
<evidence type="ECO:0000256" key="6">
    <source>
        <dbReference type="SAM" id="Phobius"/>
    </source>
</evidence>
<feature type="transmembrane region" description="Helical" evidence="6">
    <location>
        <begin position="203"/>
        <end position="226"/>
    </location>
</feature>
<protein>
    <submittedName>
        <fullName evidence="8">DMT family transporter</fullName>
    </submittedName>
</protein>